<comment type="caution">
    <text evidence="2">The sequence shown here is derived from an EMBL/GenBank/DDBJ whole genome shotgun (WGS) entry which is preliminary data.</text>
</comment>
<dbReference type="OrthoDB" id="166907at2759"/>
<dbReference type="Proteomes" id="UP000275408">
    <property type="component" value="Unassembled WGS sequence"/>
</dbReference>
<organism evidence="2 3">
    <name type="scientific">Pocillopora damicornis</name>
    <name type="common">Cauliflower coral</name>
    <name type="synonym">Millepora damicornis</name>
    <dbReference type="NCBI Taxonomy" id="46731"/>
    <lineage>
        <taxon>Eukaryota</taxon>
        <taxon>Metazoa</taxon>
        <taxon>Cnidaria</taxon>
        <taxon>Anthozoa</taxon>
        <taxon>Hexacorallia</taxon>
        <taxon>Scleractinia</taxon>
        <taxon>Astrocoeniina</taxon>
        <taxon>Pocilloporidae</taxon>
        <taxon>Pocillopora</taxon>
    </lineage>
</organism>
<dbReference type="AlphaFoldDB" id="A0A3M6TDM0"/>
<dbReference type="STRING" id="46731.A0A3M6TDM0"/>
<sequence>MSALSLASQFESFAINEKHVLTEYEEKDWNGSSSKAVNEPVNEVDPTKNLTFNRTLTNNEHQVNPVCEEKVFYQPDEADDFDEDDPDEDLNT</sequence>
<evidence type="ECO:0000313" key="3">
    <source>
        <dbReference type="Proteomes" id="UP000275408"/>
    </source>
</evidence>
<feature type="region of interest" description="Disordered" evidence="1">
    <location>
        <begin position="73"/>
        <end position="92"/>
    </location>
</feature>
<feature type="compositionally biased region" description="Acidic residues" evidence="1">
    <location>
        <begin position="76"/>
        <end position="92"/>
    </location>
</feature>
<proteinExistence type="predicted"/>
<keyword evidence="3" id="KW-1185">Reference proteome</keyword>
<evidence type="ECO:0000256" key="1">
    <source>
        <dbReference type="SAM" id="MobiDB-lite"/>
    </source>
</evidence>
<feature type="region of interest" description="Disordered" evidence="1">
    <location>
        <begin position="27"/>
        <end position="46"/>
    </location>
</feature>
<name>A0A3M6TDM0_POCDA</name>
<evidence type="ECO:0000313" key="2">
    <source>
        <dbReference type="EMBL" id="RMX39389.1"/>
    </source>
</evidence>
<dbReference type="EMBL" id="RCHS01003817">
    <property type="protein sequence ID" value="RMX39389.1"/>
    <property type="molecule type" value="Genomic_DNA"/>
</dbReference>
<gene>
    <name evidence="2" type="ORF">pdam_00005974</name>
</gene>
<reference evidence="2 3" key="1">
    <citation type="journal article" date="2018" name="Sci. Rep.">
        <title>Comparative analysis of the Pocillopora damicornis genome highlights role of immune system in coral evolution.</title>
        <authorList>
            <person name="Cunning R."/>
            <person name="Bay R.A."/>
            <person name="Gillette P."/>
            <person name="Baker A.C."/>
            <person name="Traylor-Knowles N."/>
        </authorList>
    </citation>
    <scope>NUCLEOTIDE SEQUENCE [LARGE SCALE GENOMIC DNA]</scope>
    <source>
        <strain evidence="2">RSMAS</strain>
        <tissue evidence="2">Whole animal</tissue>
    </source>
</reference>
<accession>A0A3M6TDM0</accession>
<protein>
    <submittedName>
        <fullName evidence="2">Uncharacterized protein</fullName>
    </submittedName>
</protein>